<protein>
    <submittedName>
        <fullName evidence="3">Uncharacterized protein</fullName>
    </submittedName>
</protein>
<sequence>MDERELLKQDAVGASCMALMEGTAVRVTDNKRVSASYVTRQQGPFYCSECYSNVIIRKCKEKRDHFAHQARQSPILRNSESALHIKCKDDILACLNAAFPEGKWEKERAVEANKEKGLAKVVPDISGRISEKAVVIEVQKSVISIDKIIHRTKEYTKRKAHILWIIPLRDELGNDPFRPRLYEKFLHQMYFDRVYYWIDGCQSTLIPVHFSPAYRWIEGRDWYDSDGDQQSGGGYWKRYRTVREPCFGSKVDICRDIICEMVEEWKPKNELLTVPSRRIARDSRAPWWNDTTKVPKGPTSDEAEDTYFDFDDYKVANSRNSSLSV</sequence>
<dbReference type="KEGG" id="srho:HH216_25070"/>
<evidence type="ECO:0000259" key="2">
    <source>
        <dbReference type="Pfam" id="PF25164"/>
    </source>
</evidence>
<accession>A0A7L5DVJ8</accession>
<reference evidence="3 4" key="1">
    <citation type="submission" date="2020-04" db="EMBL/GenBank/DDBJ databases">
        <title>Genome sequencing of novel species.</title>
        <authorList>
            <person name="Heo J."/>
            <person name="Kim S.-J."/>
            <person name="Kim J.-S."/>
            <person name="Hong S.-B."/>
            <person name="Kwon S.-W."/>
        </authorList>
    </citation>
    <scope>NUCLEOTIDE SEQUENCE [LARGE SCALE GENOMIC DNA]</scope>
    <source>
        <strain evidence="3 4">CJU-R4</strain>
        <plasmid evidence="3 4">unnamed1</plasmid>
    </source>
</reference>
<evidence type="ECO:0000313" key="3">
    <source>
        <dbReference type="EMBL" id="QJD81622.1"/>
    </source>
</evidence>
<feature type="domain" description="Competence protein CoiA-like N-terminal" evidence="2">
    <location>
        <begin position="33"/>
        <end position="72"/>
    </location>
</feature>
<dbReference type="AlphaFoldDB" id="A0A7L5DVJ8"/>
<gene>
    <name evidence="3" type="ORF">HH216_25070</name>
</gene>
<dbReference type="Pfam" id="PF06054">
    <property type="entry name" value="CoiA_nuc"/>
    <property type="match status" value="1"/>
</dbReference>
<dbReference type="RefSeq" id="WP_169553640.1">
    <property type="nucleotide sequence ID" value="NZ_CP051678.1"/>
</dbReference>
<keyword evidence="3" id="KW-0614">Plasmid</keyword>
<organism evidence="3 4">
    <name type="scientific">Spirosoma rhododendri</name>
    <dbReference type="NCBI Taxonomy" id="2728024"/>
    <lineage>
        <taxon>Bacteria</taxon>
        <taxon>Pseudomonadati</taxon>
        <taxon>Bacteroidota</taxon>
        <taxon>Cytophagia</taxon>
        <taxon>Cytophagales</taxon>
        <taxon>Cytophagaceae</taxon>
        <taxon>Spirosoma</taxon>
    </lineage>
</organism>
<evidence type="ECO:0000313" key="4">
    <source>
        <dbReference type="Proteomes" id="UP000501128"/>
    </source>
</evidence>
<proteinExistence type="predicted"/>
<evidence type="ECO:0000259" key="1">
    <source>
        <dbReference type="Pfam" id="PF06054"/>
    </source>
</evidence>
<dbReference type="Proteomes" id="UP000501128">
    <property type="component" value="Plasmid unnamed1"/>
</dbReference>
<keyword evidence="4" id="KW-1185">Reference proteome</keyword>
<dbReference type="EMBL" id="CP051678">
    <property type="protein sequence ID" value="QJD81622.1"/>
    <property type="molecule type" value="Genomic_DNA"/>
</dbReference>
<feature type="domain" description="Competence protein CoiA nuclease-like" evidence="1">
    <location>
        <begin position="103"/>
        <end position="167"/>
    </location>
</feature>
<dbReference type="InterPro" id="IPR010330">
    <property type="entry name" value="CoiA_nuc"/>
</dbReference>
<dbReference type="InterPro" id="IPR057253">
    <property type="entry name" value="CoiA-like_N"/>
</dbReference>
<dbReference type="Pfam" id="PF25164">
    <property type="entry name" value="CoiA_N"/>
    <property type="match status" value="1"/>
</dbReference>
<geneLocation type="plasmid" evidence="3 4">
    <name>unnamed1</name>
</geneLocation>
<name>A0A7L5DVJ8_9BACT</name>